<reference evidence="2 3" key="1">
    <citation type="submission" date="2023-05" db="EMBL/GenBank/DDBJ databases">
        <title>B98-5 Cell Line De Novo Hybrid Assembly: An Optical Mapping Approach.</title>
        <authorList>
            <person name="Kananen K."/>
            <person name="Auerbach J.A."/>
            <person name="Kautto E."/>
            <person name="Blachly J.S."/>
        </authorList>
    </citation>
    <scope>NUCLEOTIDE SEQUENCE [LARGE SCALE GENOMIC DNA]</scope>
    <source>
        <strain evidence="2">B95-8</strain>
        <tissue evidence="2">Cell line</tissue>
    </source>
</reference>
<evidence type="ECO:0000313" key="3">
    <source>
        <dbReference type="Proteomes" id="UP001266305"/>
    </source>
</evidence>
<name>A0ABQ9TVE2_SAGOE</name>
<feature type="region of interest" description="Disordered" evidence="1">
    <location>
        <begin position="73"/>
        <end position="96"/>
    </location>
</feature>
<accession>A0ABQ9TVE2</accession>
<organism evidence="2 3">
    <name type="scientific">Saguinus oedipus</name>
    <name type="common">Cotton-top tamarin</name>
    <name type="synonym">Oedipomidas oedipus</name>
    <dbReference type="NCBI Taxonomy" id="9490"/>
    <lineage>
        <taxon>Eukaryota</taxon>
        <taxon>Metazoa</taxon>
        <taxon>Chordata</taxon>
        <taxon>Craniata</taxon>
        <taxon>Vertebrata</taxon>
        <taxon>Euteleostomi</taxon>
        <taxon>Mammalia</taxon>
        <taxon>Eutheria</taxon>
        <taxon>Euarchontoglires</taxon>
        <taxon>Primates</taxon>
        <taxon>Haplorrhini</taxon>
        <taxon>Platyrrhini</taxon>
        <taxon>Cebidae</taxon>
        <taxon>Callitrichinae</taxon>
        <taxon>Saguinus</taxon>
    </lineage>
</organism>
<sequence length="123" mass="13580">MRNLKEAITAYGVDGDIKEGDGDSSEVGDKTEGEESHKRTEDHIREEMHYRQEDNTRRAAEAPRPQIAQYLYSTSPTLGPSPIETFQAGAPPDRPRAVRRRTTVRLRAGGGQACAFLIGLAAR</sequence>
<feature type="compositionally biased region" description="Basic and acidic residues" evidence="1">
    <location>
        <begin position="15"/>
        <end position="42"/>
    </location>
</feature>
<dbReference type="EMBL" id="JASSZA010000019">
    <property type="protein sequence ID" value="KAK2088470.1"/>
    <property type="molecule type" value="Genomic_DNA"/>
</dbReference>
<gene>
    <name evidence="2" type="ORF">P7K49_034377</name>
</gene>
<protein>
    <submittedName>
        <fullName evidence="2">Uncharacterized protein</fullName>
    </submittedName>
</protein>
<feature type="region of interest" description="Disordered" evidence="1">
    <location>
        <begin position="1"/>
        <end position="42"/>
    </location>
</feature>
<proteinExistence type="predicted"/>
<dbReference type="Proteomes" id="UP001266305">
    <property type="component" value="Unassembled WGS sequence"/>
</dbReference>
<evidence type="ECO:0000256" key="1">
    <source>
        <dbReference type="SAM" id="MobiDB-lite"/>
    </source>
</evidence>
<keyword evidence="3" id="KW-1185">Reference proteome</keyword>
<comment type="caution">
    <text evidence="2">The sequence shown here is derived from an EMBL/GenBank/DDBJ whole genome shotgun (WGS) entry which is preliminary data.</text>
</comment>
<evidence type="ECO:0000313" key="2">
    <source>
        <dbReference type="EMBL" id="KAK2088470.1"/>
    </source>
</evidence>